<keyword evidence="2" id="KW-0442">Lipid degradation</keyword>
<feature type="short sequence motif" description="DGA/G" evidence="2">
    <location>
        <begin position="218"/>
        <end position="220"/>
    </location>
</feature>
<dbReference type="Pfam" id="PF01734">
    <property type="entry name" value="Patatin"/>
    <property type="match status" value="1"/>
</dbReference>
<feature type="domain" description="PNPLA" evidence="3">
    <location>
        <begin position="17"/>
        <end position="231"/>
    </location>
</feature>
<organism evidence="4 5">
    <name type="scientific">Frankia nepalensis</name>
    <dbReference type="NCBI Taxonomy" id="1836974"/>
    <lineage>
        <taxon>Bacteria</taxon>
        <taxon>Bacillati</taxon>
        <taxon>Actinomycetota</taxon>
        <taxon>Actinomycetes</taxon>
        <taxon>Frankiales</taxon>
        <taxon>Frankiaceae</taxon>
        <taxon>Frankia</taxon>
    </lineage>
</organism>
<evidence type="ECO:0000256" key="1">
    <source>
        <dbReference type="ARBA" id="ARBA00023098"/>
    </source>
</evidence>
<keyword evidence="2" id="KW-0378">Hydrolase</keyword>
<dbReference type="GO" id="GO:0016787">
    <property type="term" value="F:hydrolase activity"/>
    <property type="evidence" value="ECO:0007669"/>
    <property type="project" value="UniProtKB-UniRule"/>
</dbReference>
<dbReference type="AlphaFoldDB" id="A0A937UJU6"/>
<comment type="caution">
    <text evidence="4">The sequence shown here is derived from an EMBL/GenBank/DDBJ whole genome shotgun (WGS) entry which is preliminary data.</text>
</comment>
<feature type="active site" description="Nucleophile" evidence="2">
    <location>
        <position position="52"/>
    </location>
</feature>
<dbReference type="InterPro" id="IPR016035">
    <property type="entry name" value="Acyl_Trfase/lysoPLipase"/>
</dbReference>
<feature type="active site" description="Proton acceptor" evidence="2">
    <location>
        <position position="218"/>
    </location>
</feature>
<dbReference type="PROSITE" id="PS51635">
    <property type="entry name" value="PNPLA"/>
    <property type="match status" value="1"/>
</dbReference>
<dbReference type="EMBL" id="JAEACQ010000123">
    <property type="protein sequence ID" value="MBL7626144.1"/>
    <property type="molecule type" value="Genomic_DNA"/>
</dbReference>
<dbReference type="Gene3D" id="3.40.1090.10">
    <property type="entry name" value="Cytosolic phospholipase A2 catalytic domain"/>
    <property type="match status" value="1"/>
</dbReference>
<evidence type="ECO:0000313" key="5">
    <source>
        <dbReference type="Proteomes" id="UP000604475"/>
    </source>
</evidence>
<dbReference type="GO" id="GO:0016042">
    <property type="term" value="P:lipid catabolic process"/>
    <property type="evidence" value="ECO:0007669"/>
    <property type="project" value="UniProtKB-UniRule"/>
</dbReference>
<gene>
    <name evidence="4" type="ORF">I7412_02925</name>
</gene>
<evidence type="ECO:0000313" key="4">
    <source>
        <dbReference type="EMBL" id="MBL7626144.1"/>
    </source>
</evidence>
<name>A0A937UJU6_9ACTN</name>
<dbReference type="Proteomes" id="UP000604475">
    <property type="component" value="Unassembled WGS sequence"/>
</dbReference>
<keyword evidence="1 2" id="KW-0443">Lipid metabolism</keyword>
<dbReference type="SUPFAM" id="SSF52151">
    <property type="entry name" value="FabD/lysophospholipase-like"/>
    <property type="match status" value="1"/>
</dbReference>
<feature type="short sequence motif" description="GXSXG" evidence="2">
    <location>
        <begin position="50"/>
        <end position="54"/>
    </location>
</feature>
<reference evidence="4" key="1">
    <citation type="submission" date="2020-12" db="EMBL/GenBank/DDBJ databases">
        <title>Genomic characterization of non-nitrogen-fixing Frankia strains.</title>
        <authorList>
            <person name="Carlos-Shanley C."/>
            <person name="Guerra T."/>
            <person name="Hahn D."/>
        </authorList>
    </citation>
    <scope>NUCLEOTIDE SEQUENCE</scope>
    <source>
        <strain evidence="4">CN6</strain>
    </source>
</reference>
<evidence type="ECO:0000259" key="3">
    <source>
        <dbReference type="PROSITE" id="PS51635"/>
    </source>
</evidence>
<dbReference type="InterPro" id="IPR002641">
    <property type="entry name" value="PNPLA_dom"/>
</dbReference>
<accession>A0A937UJU6</accession>
<dbReference type="RefSeq" id="WP_202998617.1">
    <property type="nucleotide sequence ID" value="NZ_JADWYU010000102.1"/>
</dbReference>
<protein>
    <submittedName>
        <fullName evidence="4">Patatin-like phospholipase family protein</fullName>
    </submittedName>
</protein>
<comment type="caution">
    <text evidence="2">Lacks conserved residue(s) required for the propagation of feature annotation.</text>
</comment>
<evidence type="ECO:0000256" key="2">
    <source>
        <dbReference type="PROSITE-ProRule" id="PRU01161"/>
    </source>
</evidence>
<sequence length="402" mass="42478">MPKATSPDQADEKVLGIVIAGAAARGAYAAGALARLAPKIKTYRRLVVVGTSSGAVNAALLAQSAHKPPGEIAADLTDAWRTIDSSRVFAPVVSPCTMARRVAGAIRSRTITSLVDTAPLHTTARDLYRPDQVASNVVDGYPEAVAVVATLCQQDGTGGRSRVFLHSNAPAPQVPPGGALDYVRTSLEYEHVVASSAIPVIFPPEKIDTRGAAGFYLDGGIRLNAPIKPALDLGATELIIISSHATDYPPPPSAPVDRVPGVLGAGAQSLNAVLGDAMIEDIRNLRRVNRFVKAAGVRAASPSGAPYRRVNFLLVSPGSGELAGLAAAVFRDRYRGRRAIPSPHYLRAPDYHVLGLLQTVLACLRVGGDDRELLSFLLFDTQYMDDQIRLGEAHAAASSWQY</sequence>
<proteinExistence type="predicted"/>
<keyword evidence="5" id="KW-1185">Reference proteome</keyword>